<dbReference type="CDD" id="cd13401">
    <property type="entry name" value="Slt70-like"/>
    <property type="match status" value="1"/>
</dbReference>
<feature type="signal peptide" evidence="2">
    <location>
        <begin position="1"/>
        <end position="24"/>
    </location>
</feature>
<keyword evidence="2" id="KW-0732">Signal</keyword>
<dbReference type="EMBL" id="CP042652">
    <property type="protein sequence ID" value="QKE28695.1"/>
    <property type="molecule type" value="Genomic_DNA"/>
</dbReference>
<feature type="chain" id="PRO_5026984648" evidence="2">
    <location>
        <begin position="25"/>
        <end position="554"/>
    </location>
</feature>
<protein>
    <submittedName>
        <fullName evidence="4">Soluble lytic murein transglycosylase</fullName>
    </submittedName>
</protein>
<dbReference type="RefSeq" id="WP_172126259.1">
    <property type="nucleotide sequence ID" value="NZ_CP042652.1"/>
</dbReference>
<proteinExistence type="inferred from homology"/>
<sequence>MKKIILSLVSTVLFNLSASGNVSATTDFLQKDFKVTLDWLEKKPQSSAKDFFIIQYLEQEDISFENAKTAYEMGNGRNATLKKLFNKKFQTTAPLDLKCYRASIEQLKQEDSKCIALGLSLSEATKISKKDLKFFISKLDPYPTLKNDLEVIASDDPFNALINSDTNRFSRIFFDTGSDYRVSTLNKIMNPEFINKISKEKDFERFLRYVVHDDKLKNLQKSLISLKDDKTLAPHLLFSLGINAVNNNDISSAYNFFYNAYNRSYLKVDKDKTLFWMYLVTQNNSFLVELSKSWDTSIYTLYAKELLDVKIDNIVYNIDLKNEKTSYDIYDAFKWMDVVEDTKKNLDDAKLSKYYNLFTDETTLAHYAFVLQRYNKYQVQYFITPFRDIVKDYDIYKQVLLYSIARQESLFIPSSISFSSAQGVMQIMPFLSLDIAKRLKEDYNIYEQFVPQTNIRYGSFHLDSLMSQFDNNPLFIAYAYNGGAGYTRTQLKKGLFKEKNKYEPFLSMELISYAETREYGKKVLANYYIYNNYLNKENPISLSTIFQSLVSPSY</sequence>
<evidence type="ECO:0000256" key="1">
    <source>
        <dbReference type="ARBA" id="ARBA00007734"/>
    </source>
</evidence>
<dbReference type="Gene3D" id="1.10.530.10">
    <property type="match status" value="1"/>
</dbReference>
<dbReference type="Pfam" id="PF01464">
    <property type="entry name" value="SLT"/>
    <property type="match status" value="1"/>
</dbReference>
<gene>
    <name evidence="4" type="primary">slt</name>
    <name evidence="4" type="ORF">AACT_1534</name>
</gene>
<name>A0A6M8EVV6_9BACT</name>
<dbReference type="InterPro" id="IPR023346">
    <property type="entry name" value="Lysozyme-like_dom_sf"/>
</dbReference>
<organism evidence="4 5">
    <name type="scientific">Arcobacter acticola</name>
    <dbReference type="NCBI Taxonomy" id="1849015"/>
    <lineage>
        <taxon>Bacteria</taxon>
        <taxon>Pseudomonadati</taxon>
        <taxon>Campylobacterota</taxon>
        <taxon>Epsilonproteobacteria</taxon>
        <taxon>Campylobacterales</taxon>
        <taxon>Arcobacteraceae</taxon>
        <taxon>Arcobacter</taxon>
    </lineage>
</organism>
<dbReference type="AlphaFoldDB" id="A0A6M8EVV6"/>
<accession>A0A6M8EVV6</accession>
<evidence type="ECO:0000313" key="5">
    <source>
        <dbReference type="Proteomes" id="UP000503483"/>
    </source>
</evidence>
<dbReference type="PANTHER" id="PTHR37423">
    <property type="entry name" value="SOLUBLE LYTIC MUREIN TRANSGLYCOSYLASE-RELATED"/>
    <property type="match status" value="1"/>
</dbReference>
<evidence type="ECO:0000259" key="3">
    <source>
        <dbReference type="Pfam" id="PF01464"/>
    </source>
</evidence>
<feature type="domain" description="Transglycosylase SLT" evidence="3">
    <location>
        <begin position="398"/>
        <end position="501"/>
    </location>
</feature>
<keyword evidence="5" id="KW-1185">Reference proteome</keyword>
<comment type="similarity">
    <text evidence="1">Belongs to the transglycosylase Slt family.</text>
</comment>
<dbReference type="Proteomes" id="UP000503483">
    <property type="component" value="Chromosome"/>
</dbReference>
<evidence type="ECO:0000313" key="4">
    <source>
        <dbReference type="EMBL" id="QKE28695.1"/>
    </source>
</evidence>
<dbReference type="KEGG" id="paco:AACT_1534"/>
<dbReference type="PANTHER" id="PTHR37423:SF2">
    <property type="entry name" value="MEMBRANE-BOUND LYTIC MUREIN TRANSGLYCOSYLASE C"/>
    <property type="match status" value="1"/>
</dbReference>
<dbReference type="InterPro" id="IPR008258">
    <property type="entry name" value="Transglycosylase_SLT_dom_1"/>
</dbReference>
<dbReference type="SUPFAM" id="SSF53955">
    <property type="entry name" value="Lysozyme-like"/>
    <property type="match status" value="1"/>
</dbReference>
<reference evidence="4 5" key="1">
    <citation type="submission" date="2019-08" db="EMBL/GenBank/DDBJ databases">
        <title>Complete genome sequence of Arcobacter acticola.</title>
        <authorList>
            <person name="Miller W."/>
        </authorList>
    </citation>
    <scope>NUCLEOTIDE SEQUENCE [LARGE SCALE GENOMIC DNA]</scope>
    <source>
        <strain evidence="4 5">KCTC 52212</strain>
    </source>
</reference>
<evidence type="ECO:0000256" key="2">
    <source>
        <dbReference type="SAM" id="SignalP"/>
    </source>
</evidence>